<accession>A0A7S8EA04</accession>
<dbReference type="Proteomes" id="UP000594468">
    <property type="component" value="Chromosome"/>
</dbReference>
<name>A0A7S8EA04_9CHLR</name>
<evidence type="ECO:0008006" key="3">
    <source>
        <dbReference type="Google" id="ProtNLM"/>
    </source>
</evidence>
<dbReference type="AlphaFoldDB" id="A0A7S8EA04"/>
<evidence type="ECO:0000313" key="1">
    <source>
        <dbReference type="EMBL" id="QPC83122.1"/>
    </source>
</evidence>
<protein>
    <recommendedName>
        <fullName evidence="3">SHOCT domain-containing protein</fullName>
    </recommendedName>
</protein>
<sequence>MMMLPALFVLIVLCMIVWQQMANNAPAKTAHKEKRKAIPQTAHDILDERYANSEISREEYLATLEDIETNWQRR</sequence>
<dbReference type="EMBL" id="CP062983">
    <property type="protein sequence ID" value="QPC83122.1"/>
    <property type="molecule type" value="Genomic_DNA"/>
</dbReference>
<keyword evidence="2" id="KW-1185">Reference proteome</keyword>
<gene>
    <name evidence="1" type="ORF">G4Y79_01730</name>
</gene>
<evidence type="ECO:0000313" key="2">
    <source>
        <dbReference type="Proteomes" id="UP000594468"/>
    </source>
</evidence>
<reference evidence="1 2" key="1">
    <citation type="submission" date="2020-02" db="EMBL/GenBank/DDBJ databases">
        <authorList>
            <person name="Zheng R.K."/>
            <person name="Sun C.M."/>
        </authorList>
    </citation>
    <scope>NUCLEOTIDE SEQUENCE [LARGE SCALE GENOMIC DNA]</scope>
    <source>
        <strain evidence="2">rifampicinis</strain>
    </source>
</reference>
<proteinExistence type="predicted"/>
<organism evidence="1 2">
    <name type="scientific">Phototrophicus methaneseepsis</name>
    <dbReference type="NCBI Taxonomy" id="2710758"/>
    <lineage>
        <taxon>Bacteria</taxon>
        <taxon>Bacillati</taxon>
        <taxon>Chloroflexota</taxon>
        <taxon>Candidatus Thermofontia</taxon>
        <taxon>Phototrophicales</taxon>
        <taxon>Phototrophicaceae</taxon>
        <taxon>Phototrophicus</taxon>
    </lineage>
</organism>
<dbReference type="RefSeq" id="WP_195171191.1">
    <property type="nucleotide sequence ID" value="NZ_CP062983.1"/>
</dbReference>
<dbReference type="KEGG" id="pmet:G4Y79_01730"/>